<evidence type="ECO:0000313" key="3">
    <source>
        <dbReference type="Proteomes" id="UP000183653"/>
    </source>
</evidence>
<reference evidence="2 3" key="1">
    <citation type="submission" date="2016-10" db="EMBL/GenBank/DDBJ databases">
        <authorList>
            <person name="Varghese N."/>
            <person name="Submissions S."/>
        </authorList>
    </citation>
    <scope>NUCLEOTIDE SEQUENCE [LARGE SCALE GENOMIC DNA]</scope>
    <source>
        <strain evidence="2 3">BS2775</strain>
    </source>
</reference>
<proteinExistence type="predicted"/>
<evidence type="ECO:0000313" key="2">
    <source>
        <dbReference type="EMBL" id="SDU02016.1"/>
    </source>
</evidence>
<gene>
    <name evidence="2" type="ORF">SAMN04490197_2064</name>
</gene>
<name>A0A8B3XWD2_9PSED</name>
<dbReference type="EMBL" id="LT629782">
    <property type="protein sequence ID" value="SDU02016.1"/>
    <property type="molecule type" value="Genomic_DNA"/>
</dbReference>
<dbReference type="Proteomes" id="UP000183653">
    <property type="component" value="Chromosome I"/>
</dbReference>
<sequence>MSIDSVTPRPPSYTQSMQAQPRSKESLPPPQYEFPPAYTEKASSTSSPRTTSAPVTSLAAQRIANYHTTSQAVRGMNFMSGI</sequence>
<accession>A0A8B3XWD2</accession>
<keyword evidence="3" id="KW-1185">Reference proteome</keyword>
<organism evidence="2 3">
    <name type="scientific">Pseudomonas orientalis</name>
    <dbReference type="NCBI Taxonomy" id="76758"/>
    <lineage>
        <taxon>Bacteria</taxon>
        <taxon>Pseudomonadati</taxon>
        <taxon>Pseudomonadota</taxon>
        <taxon>Gammaproteobacteria</taxon>
        <taxon>Pseudomonadales</taxon>
        <taxon>Pseudomonadaceae</taxon>
        <taxon>Pseudomonas</taxon>
    </lineage>
</organism>
<feature type="compositionally biased region" description="Low complexity" evidence="1">
    <location>
        <begin position="42"/>
        <end position="56"/>
    </location>
</feature>
<evidence type="ECO:0000256" key="1">
    <source>
        <dbReference type="SAM" id="MobiDB-lite"/>
    </source>
</evidence>
<dbReference type="AlphaFoldDB" id="A0A8B3XWD2"/>
<feature type="region of interest" description="Disordered" evidence="1">
    <location>
        <begin position="1"/>
        <end position="56"/>
    </location>
</feature>
<protein>
    <submittedName>
        <fullName evidence="2">Uncharacterized protein</fullName>
    </submittedName>
</protein>
<feature type="compositionally biased region" description="Polar residues" evidence="1">
    <location>
        <begin position="12"/>
        <end position="21"/>
    </location>
</feature>